<evidence type="ECO:0000313" key="8">
    <source>
        <dbReference type="Proteomes" id="UP000335496"/>
    </source>
</evidence>
<dbReference type="PROSITE" id="PS50943">
    <property type="entry name" value="HTH_CROC1"/>
    <property type="match status" value="1"/>
</dbReference>
<dbReference type="SMART" id="SM00530">
    <property type="entry name" value="HTH_XRE"/>
    <property type="match status" value="1"/>
</dbReference>
<dbReference type="Proteomes" id="UP000335496">
    <property type="component" value="Unassembled WGS sequence"/>
</dbReference>
<reference evidence="4 6" key="1">
    <citation type="submission" date="2018-08" db="EMBL/GenBank/DDBJ databases">
        <title>A genome reference for cultivated species of the human gut microbiota.</title>
        <authorList>
            <person name="Zou Y."/>
            <person name="Xue W."/>
            <person name="Luo G."/>
        </authorList>
    </citation>
    <scope>NUCLEOTIDE SEQUENCE [LARGE SCALE GENOMIC DNA]</scope>
    <source>
        <strain evidence="4 6">AM26-26AC</strain>
    </source>
</reference>
<proteinExistence type="predicted"/>
<dbReference type="CDD" id="cd00093">
    <property type="entry name" value="HTH_XRE"/>
    <property type="match status" value="1"/>
</dbReference>
<reference evidence="5 7" key="3">
    <citation type="journal article" date="2019" name="Science, e1252229">
        <title>Invertible promoters mediate bacterial phase variation, antibiotic resistance, and host adaptation in the gut.</title>
        <authorList>
            <person name="Jiang X."/>
            <person name="Hall A.B."/>
            <person name="Arthur T.D."/>
            <person name="Plichta D.R."/>
            <person name="Covington C.T."/>
            <person name="Poyet M."/>
            <person name="Crothers J."/>
            <person name="Moses P.L."/>
            <person name="Tolonen A.C."/>
            <person name="Vlamakis H."/>
            <person name="Alm E.J."/>
            <person name="Xavier R.J."/>
        </authorList>
    </citation>
    <scope>NUCLEOTIDE SEQUENCE [LARGE SCALE GENOMIC DNA]</scope>
    <source>
        <strain evidence="5">Bj_0095</strain>
        <strain evidence="7">bj_0095</strain>
    </source>
</reference>
<dbReference type="InterPro" id="IPR010982">
    <property type="entry name" value="Lambda_DNA-bd_dom_sf"/>
</dbReference>
<dbReference type="GO" id="GO:0003677">
    <property type="term" value="F:DNA binding"/>
    <property type="evidence" value="ECO:0007669"/>
    <property type="project" value="InterPro"/>
</dbReference>
<evidence type="ECO:0000259" key="1">
    <source>
        <dbReference type="PROSITE" id="PS50943"/>
    </source>
</evidence>
<dbReference type="EMBL" id="VVZX01000007">
    <property type="protein sequence ID" value="KAA5274887.1"/>
    <property type="molecule type" value="Genomic_DNA"/>
</dbReference>
<feature type="domain" description="HTH cro/C1-type" evidence="1">
    <location>
        <begin position="37"/>
        <end position="91"/>
    </location>
</feature>
<evidence type="ECO:0000313" key="7">
    <source>
        <dbReference type="Proteomes" id="UP000291917"/>
    </source>
</evidence>
<sequence length="141" mass="16464">MIMRKIKKGTFLDLILSDISEDEVRRTASKMAIAAKIAKTLEKRNMSQKEFSRILGKRPSEISKWLSGKHNFTTDTLSDIEHALDIHLLDNREEVAFESTINHRITIEVKPSRKNMFIPQYEQESYSYNYDLVSSHNLLYN</sequence>
<evidence type="ECO:0000313" key="5">
    <source>
        <dbReference type="EMBL" id="RYT74325.1"/>
    </source>
</evidence>
<protein>
    <submittedName>
        <fullName evidence="3">Helix-turn-helix transcriptional regulator</fullName>
    </submittedName>
    <submittedName>
        <fullName evidence="4">XRE family transcriptional regulator</fullName>
    </submittedName>
</protein>
<dbReference type="Proteomes" id="UP000520291">
    <property type="component" value="Unassembled WGS sequence"/>
</dbReference>
<dbReference type="EMBL" id="RCXL01000011">
    <property type="protein sequence ID" value="RYT74325.1"/>
    <property type="molecule type" value="Genomic_DNA"/>
</dbReference>
<organism evidence="3 9">
    <name type="scientific">Bacteroides eggerthii</name>
    <dbReference type="NCBI Taxonomy" id="28111"/>
    <lineage>
        <taxon>Bacteria</taxon>
        <taxon>Pseudomonadati</taxon>
        <taxon>Bacteroidota</taxon>
        <taxon>Bacteroidia</taxon>
        <taxon>Bacteroidales</taxon>
        <taxon>Bacteroidaceae</taxon>
        <taxon>Bacteroides</taxon>
    </lineage>
</organism>
<dbReference type="SUPFAM" id="SSF47413">
    <property type="entry name" value="lambda repressor-like DNA-binding domains"/>
    <property type="match status" value="1"/>
</dbReference>
<gene>
    <name evidence="4" type="ORF">DW701_04540</name>
    <name evidence="5" type="ORF">EAJ03_09020</name>
    <name evidence="2" type="ORF">F2Z23_07315</name>
    <name evidence="3" type="ORF">HF841_06755</name>
</gene>
<dbReference type="Proteomes" id="UP000291917">
    <property type="component" value="Unassembled WGS sequence"/>
</dbReference>
<reference evidence="2 8" key="2">
    <citation type="journal article" date="2019" name="Nat. Med.">
        <title>A library of human gut bacterial isolates paired with longitudinal multiomics data enables mechanistic microbiome research.</title>
        <authorList>
            <person name="Poyet M."/>
            <person name="Groussin M."/>
            <person name="Gibbons S.M."/>
            <person name="Avila-Pacheco J."/>
            <person name="Jiang X."/>
            <person name="Kearney S.M."/>
            <person name="Perrotta A.R."/>
            <person name="Berdy B."/>
            <person name="Zhao S."/>
            <person name="Lieberman T.D."/>
            <person name="Swanson P.K."/>
            <person name="Smith M."/>
            <person name="Roesemann S."/>
            <person name="Alexander J.E."/>
            <person name="Rich S.A."/>
            <person name="Livny J."/>
            <person name="Vlamakis H."/>
            <person name="Clish C."/>
            <person name="Bullock K."/>
            <person name="Deik A."/>
            <person name="Scott J."/>
            <person name="Pierce K.A."/>
            <person name="Xavier R.J."/>
            <person name="Alm E.J."/>
        </authorList>
    </citation>
    <scope>NUCLEOTIDE SEQUENCE [LARGE SCALE GENOMIC DNA]</scope>
    <source>
        <strain evidence="2 8">BIOML-A1</strain>
    </source>
</reference>
<comment type="caution">
    <text evidence="3">The sequence shown here is derived from an EMBL/GenBank/DDBJ whole genome shotgun (WGS) entry which is preliminary data.</text>
</comment>
<dbReference type="EMBL" id="JABAGL010000008">
    <property type="protein sequence ID" value="NME85724.1"/>
    <property type="molecule type" value="Genomic_DNA"/>
</dbReference>
<evidence type="ECO:0000313" key="6">
    <source>
        <dbReference type="Proteomes" id="UP000283538"/>
    </source>
</evidence>
<evidence type="ECO:0000313" key="3">
    <source>
        <dbReference type="EMBL" id="NME85724.1"/>
    </source>
</evidence>
<reference evidence="3 9" key="4">
    <citation type="submission" date="2020-04" db="EMBL/GenBank/DDBJ databases">
        <authorList>
            <person name="Hitch T.C.A."/>
            <person name="Wylensek D."/>
            <person name="Clavel T."/>
        </authorList>
    </citation>
    <scope>NUCLEOTIDE SEQUENCE [LARGE SCALE GENOMIC DNA]</scope>
    <source>
        <strain evidence="3 9">WCA3-601-WT-5E</strain>
    </source>
</reference>
<dbReference type="EMBL" id="QSLA01000004">
    <property type="protein sequence ID" value="RHF10414.1"/>
    <property type="molecule type" value="Genomic_DNA"/>
</dbReference>
<dbReference type="InterPro" id="IPR001387">
    <property type="entry name" value="Cro/C1-type_HTH"/>
</dbReference>
<dbReference type="Gene3D" id="1.10.260.40">
    <property type="entry name" value="lambda repressor-like DNA-binding domains"/>
    <property type="match status" value="1"/>
</dbReference>
<evidence type="ECO:0000313" key="9">
    <source>
        <dbReference type="Proteomes" id="UP000520291"/>
    </source>
</evidence>
<dbReference type="Proteomes" id="UP000283538">
    <property type="component" value="Unassembled WGS sequence"/>
</dbReference>
<accession>A0A415RZX1</accession>
<evidence type="ECO:0000313" key="4">
    <source>
        <dbReference type="EMBL" id="RHF10414.1"/>
    </source>
</evidence>
<dbReference type="OrthoDB" id="770730at2"/>
<keyword evidence="8" id="KW-1185">Reference proteome</keyword>
<dbReference type="Pfam" id="PF01381">
    <property type="entry name" value="HTH_3"/>
    <property type="match status" value="1"/>
</dbReference>
<evidence type="ECO:0000313" key="2">
    <source>
        <dbReference type="EMBL" id="KAA5274887.1"/>
    </source>
</evidence>
<name>A0A415RZX1_9BACE</name>
<dbReference type="AlphaFoldDB" id="A0A415RZX1"/>